<reference evidence="3 4" key="1">
    <citation type="submission" date="2018-08" db="EMBL/GenBank/DDBJ databases">
        <title>Lysobacter sp. zong2l5, whole genome shotgun sequence.</title>
        <authorList>
            <person name="Zhang X."/>
            <person name="Feng G."/>
            <person name="Zhu H."/>
        </authorList>
    </citation>
    <scope>NUCLEOTIDE SEQUENCE [LARGE SCALE GENOMIC DNA]</scope>
    <source>
        <strain evidence="4">zong2l5</strain>
    </source>
</reference>
<dbReference type="PROSITE" id="PS00409">
    <property type="entry name" value="PROKAR_NTER_METHYL"/>
    <property type="match status" value="1"/>
</dbReference>
<keyword evidence="1" id="KW-0488">Methylation</keyword>
<dbReference type="SUPFAM" id="SSF54523">
    <property type="entry name" value="Pili subunits"/>
    <property type="match status" value="1"/>
</dbReference>
<dbReference type="Pfam" id="PF07963">
    <property type="entry name" value="N_methyl"/>
    <property type="match status" value="1"/>
</dbReference>
<evidence type="ECO:0000256" key="1">
    <source>
        <dbReference type="ARBA" id="ARBA00022481"/>
    </source>
</evidence>
<dbReference type="EMBL" id="QTSU01000001">
    <property type="protein sequence ID" value="RDZ29211.1"/>
    <property type="molecule type" value="Genomic_DNA"/>
</dbReference>
<keyword evidence="2" id="KW-0472">Membrane</keyword>
<dbReference type="GO" id="GO:0043683">
    <property type="term" value="P:type IV pilus assembly"/>
    <property type="evidence" value="ECO:0007669"/>
    <property type="project" value="InterPro"/>
</dbReference>
<keyword evidence="4" id="KW-1185">Reference proteome</keyword>
<comment type="caution">
    <text evidence="3">The sequence shown here is derived from an EMBL/GenBank/DDBJ whole genome shotgun (WGS) entry which is preliminary data.</text>
</comment>
<dbReference type="InterPro" id="IPR012902">
    <property type="entry name" value="N_methyl_site"/>
</dbReference>
<keyword evidence="2" id="KW-0812">Transmembrane</keyword>
<evidence type="ECO:0000313" key="3">
    <source>
        <dbReference type="EMBL" id="RDZ29211.1"/>
    </source>
</evidence>
<accession>A0A371K5I7</accession>
<dbReference type="InterPro" id="IPR000983">
    <property type="entry name" value="Bac_GSPG_pilin"/>
</dbReference>
<protein>
    <submittedName>
        <fullName evidence="3">Type IV pilin protein</fullName>
    </submittedName>
</protein>
<dbReference type="AlphaFoldDB" id="A0A371K5I7"/>
<evidence type="ECO:0000313" key="4">
    <source>
        <dbReference type="Proteomes" id="UP000264492"/>
    </source>
</evidence>
<dbReference type="PANTHER" id="PTHR30093:SF47">
    <property type="entry name" value="TYPE IV PILUS NON-CORE MINOR PILIN PILE"/>
    <property type="match status" value="1"/>
</dbReference>
<dbReference type="Gene3D" id="3.30.700.10">
    <property type="entry name" value="Glycoprotein, Type 4 Pilin"/>
    <property type="match status" value="1"/>
</dbReference>
<organism evidence="3 4">
    <name type="scientific">Lysobacter silvisoli</name>
    <dbReference type="NCBI Taxonomy" id="2293254"/>
    <lineage>
        <taxon>Bacteria</taxon>
        <taxon>Pseudomonadati</taxon>
        <taxon>Pseudomonadota</taxon>
        <taxon>Gammaproteobacteria</taxon>
        <taxon>Lysobacterales</taxon>
        <taxon>Lysobacteraceae</taxon>
        <taxon>Lysobacter</taxon>
    </lineage>
</organism>
<dbReference type="PANTHER" id="PTHR30093">
    <property type="entry name" value="GENERAL SECRETION PATHWAY PROTEIN G"/>
    <property type="match status" value="1"/>
</dbReference>
<dbReference type="InterPro" id="IPR031982">
    <property type="entry name" value="PilE-like"/>
</dbReference>
<evidence type="ECO:0000256" key="2">
    <source>
        <dbReference type="SAM" id="Phobius"/>
    </source>
</evidence>
<dbReference type="RefSeq" id="WP_115858648.1">
    <property type="nucleotide sequence ID" value="NZ_QTSU01000001.1"/>
</dbReference>
<dbReference type="Proteomes" id="UP000264492">
    <property type="component" value="Unassembled WGS sequence"/>
</dbReference>
<name>A0A371K5I7_9GAMM</name>
<proteinExistence type="predicted"/>
<gene>
    <name evidence="3" type="ORF">DX914_09020</name>
</gene>
<keyword evidence="2" id="KW-1133">Transmembrane helix</keyword>
<dbReference type="GO" id="GO:0015627">
    <property type="term" value="C:type II protein secretion system complex"/>
    <property type="evidence" value="ECO:0007669"/>
    <property type="project" value="InterPro"/>
</dbReference>
<dbReference type="Pfam" id="PF16732">
    <property type="entry name" value="ComP_DUS"/>
    <property type="match status" value="1"/>
</dbReference>
<dbReference type="PRINTS" id="PR00813">
    <property type="entry name" value="BCTERIALGSPG"/>
</dbReference>
<dbReference type="InterPro" id="IPR045584">
    <property type="entry name" value="Pilin-like"/>
</dbReference>
<sequence length="132" mass="14159">MNRHNRSKGFTLIELMIAIAIVGILVAIAVPAYQDSVRKSRRGQAKADLVEIAQLAERFRTVNNTYTGFAIPAGMNVSPRQGTAFYNIAIANQNATGYTLTATPQGVQTQDTCGTLGLNAAGAKTPTTDRCW</sequence>
<feature type="transmembrane region" description="Helical" evidence="2">
    <location>
        <begin position="12"/>
        <end position="33"/>
    </location>
</feature>
<dbReference type="GO" id="GO:0015628">
    <property type="term" value="P:protein secretion by the type II secretion system"/>
    <property type="evidence" value="ECO:0007669"/>
    <property type="project" value="InterPro"/>
</dbReference>
<dbReference type="OrthoDB" id="5296638at2"/>
<dbReference type="NCBIfam" id="TIGR02532">
    <property type="entry name" value="IV_pilin_GFxxxE"/>
    <property type="match status" value="1"/>
</dbReference>